<dbReference type="PROSITE" id="PS50228">
    <property type="entry name" value="SUEL_LECTIN"/>
    <property type="match status" value="1"/>
</dbReference>
<dbReference type="CDD" id="cd22829">
    <property type="entry name" value="Gal_Rha_Lectin_EVA1_EVA1C_rpt2"/>
    <property type="match status" value="1"/>
</dbReference>
<accession>A0A5N5TK69</accession>
<dbReference type="EMBL" id="SEYY01000749">
    <property type="protein sequence ID" value="KAB7506560.1"/>
    <property type="molecule type" value="Genomic_DNA"/>
</dbReference>
<dbReference type="OrthoDB" id="5970528at2759"/>
<keyword evidence="1" id="KW-0812">Transmembrane</keyword>
<feature type="non-terminal residue" evidence="3">
    <location>
        <position position="1"/>
    </location>
</feature>
<dbReference type="Proteomes" id="UP000326759">
    <property type="component" value="Unassembled WGS sequence"/>
</dbReference>
<comment type="caution">
    <text evidence="3">The sequence shown here is derived from an EMBL/GenBank/DDBJ whole genome shotgun (WGS) entry which is preliminary data.</text>
</comment>
<protein>
    <submittedName>
        <fullName evidence="3">Protein eva-1-like protein C</fullName>
    </submittedName>
</protein>
<evidence type="ECO:0000256" key="1">
    <source>
        <dbReference type="SAM" id="Phobius"/>
    </source>
</evidence>
<feature type="transmembrane region" description="Helical" evidence="1">
    <location>
        <begin position="241"/>
        <end position="266"/>
    </location>
</feature>
<gene>
    <name evidence="3" type="primary">Eva1c</name>
    <name evidence="3" type="ORF">Anas_03586</name>
</gene>
<dbReference type="InterPro" id="IPR000922">
    <property type="entry name" value="Lectin_gal-bd_dom"/>
</dbReference>
<keyword evidence="1" id="KW-0472">Membrane</keyword>
<dbReference type="InterPro" id="IPR043159">
    <property type="entry name" value="Lectin_gal-bd_sf"/>
</dbReference>
<evidence type="ECO:0000313" key="4">
    <source>
        <dbReference type="Proteomes" id="UP000326759"/>
    </source>
</evidence>
<name>A0A5N5TK69_9CRUS</name>
<keyword evidence="1" id="KW-1133">Transmembrane helix</keyword>
<dbReference type="Pfam" id="PF02140">
    <property type="entry name" value="SUEL_Lectin"/>
    <property type="match status" value="1"/>
</dbReference>
<reference evidence="3 4" key="1">
    <citation type="journal article" date="2019" name="PLoS Biol.">
        <title>Sex chromosomes control vertical transmission of feminizing Wolbachia symbionts in an isopod.</title>
        <authorList>
            <person name="Becking T."/>
            <person name="Chebbi M.A."/>
            <person name="Giraud I."/>
            <person name="Moumen B."/>
            <person name="Laverre T."/>
            <person name="Caubet Y."/>
            <person name="Peccoud J."/>
            <person name="Gilbert C."/>
            <person name="Cordaux R."/>
        </authorList>
    </citation>
    <scope>NUCLEOTIDE SEQUENCE [LARGE SCALE GENOMIC DNA]</scope>
    <source>
        <strain evidence="3">ANa2</strain>
        <tissue evidence="3">Whole body excluding digestive tract and cuticle</tissue>
    </source>
</reference>
<dbReference type="PANTHER" id="PTHR46780">
    <property type="entry name" value="PROTEIN EVA-1"/>
    <property type="match status" value="1"/>
</dbReference>
<dbReference type="Gene3D" id="2.60.120.740">
    <property type="match status" value="2"/>
</dbReference>
<dbReference type="GO" id="GO:0030246">
    <property type="term" value="F:carbohydrate binding"/>
    <property type="evidence" value="ECO:0007669"/>
    <property type="project" value="InterPro"/>
</dbReference>
<organism evidence="3 4">
    <name type="scientific">Armadillidium nasatum</name>
    <dbReference type="NCBI Taxonomy" id="96803"/>
    <lineage>
        <taxon>Eukaryota</taxon>
        <taxon>Metazoa</taxon>
        <taxon>Ecdysozoa</taxon>
        <taxon>Arthropoda</taxon>
        <taxon>Crustacea</taxon>
        <taxon>Multicrustacea</taxon>
        <taxon>Malacostraca</taxon>
        <taxon>Eumalacostraca</taxon>
        <taxon>Peracarida</taxon>
        <taxon>Isopoda</taxon>
        <taxon>Oniscidea</taxon>
        <taxon>Crinocheta</taxon>
        <taxon>Armadillidiidae</taxon>
        <taxon>Armadillidium</taxon>
    </lineage>
</organism>
<keyword evidence="4" id="KW-1185">Reference proteome</keyword>
<evidence type="ECO:0000313" key="3">
    <source>
        <dbReference type="EMBL" id="KAB7506560.1"/>
    </source>
</evidence>
<feature type="domain" description="SUEL-type lectin" evidence="2">
    <location>
        <begin position="51"/>
        <end position="142"/>
    </location>
</feature>
<sequence>TVFELCHRKKNCSVPVPSPSEYWREDPCPHSNKYVEVAFKCRPDTFINKLICEGNEITLDCGPQSRIAIYTAMFGRTKHGSLLCPQTPGLPEDDCLANFATDIVMGECHGYPTCKLTASPEIFGRPCPPEYSMYLKIVYTCVPSWILKPPEIKKEMATQTPKNVNPKTSTSTTNEILIESATPRVRLNDGAKQNLSRKPLSPNEIINCTVAILSGSQEKEVGIVTEWMRAIAFINKHFEKFILYLTIGLIAGILVFVVIVSLKLFIQHRKLKNHTRDTGHFVGDIDDVDGDLDMIEPVSSSSEGGEYSPPPPSALQEQNVVRFQTGTASRLPNVRASEVRPTVRYHDVDLIPPRSLSRENNHYLYN</sequence>
<evidence type="ECO:0000259" key="2">
    <source>
        <dbReference type="PROSITE" id="PS50228"/>
    </source>
</evidence>
<proteinExistence type="predicted"/>
<dbReference type="AlphaFoldDB" id="A0A5N5TK69"/>